<evidence type="ECO:0000313" key="1">
    <source>
        <dbReference type="EMBL" id="VBB18216.1"/>
    </source>
</evidence>
<protein>
    <submittedName>
        <fullName evidence="1">Uncharacterized protein</fullName>
    </submittedName>
</protein>
<keyword evidence="2" id="KW-1185">Reference proteome</keyword>
<name>A0A5K0UAU0_9VIRU</name>
<gene>
    <name evidence="1" type="ORF">YASMINEVIRUS_679</name>
</gene>
<reference evidence="1 2" key="1">
    <citation type="submission" date="2018-10" db="EMBL/GenBank/DDBJ databases">
        <authorList>
            <consortium name="IHU Genomes"/>
        </authorList>
    </citation>
    <scope>NUCLEOTIDE SEQUENCE [LARGE SCALE GENOMIC DNA]</scope>
    <source>
        <strain evidence="1 2">A1</strain>
    </source>
</reference>
<evidence type="ECO:0000313" key="2">
    <source>
        <dbReference type="Proteomes" id="UP000594342"/>
    </source>
</evidence>
<dbReference type="Proteomes" id="UP000594342">
    <property type="component" value="Unassembled WGS sequence"/>
</dbReference>
<comment type="caution">
    <text evidence="1">The sequence shown here is derived from an EMBL/GenBank/DDBJ whole genome shotgun (WGS) entry which is preliminary data.</text>
</comment>
<dbReference type="EMBL" id="UPSH01000001">
    <property type="protein sequence ID" value="VBB18216.1"/>
    <property type="molecule type" value="Genomic_DNA"/>
</dbReference>
<sequence>MCGKDIECNSCGKKPNHIDRRRECGKGCECRRCKKENKCEDKCDDGFENHAILIDCNKPKVCNEPPKVECHKKKCEKRCRHKHECSCEEKRHECFNHCDEDCDMKIKIAKKYERGKAEAISLVADDDAIIIPSIEKDMTKLASGKTLFGILYNFECNKPVRELVLEPSCINYGRVTDATDVDECGNFWFLAVECASLREGQVDLFLTNPGDNVQIVAPVVRSCVALIKANYNACTGSVRLLSKFIVPTACACANIRTCPNFEGLVQIGCNDFLLFSDGGFVGVDGTMANGHGVLFVSIKNNVANSYPVTITVNDSKLCGDGYDSLRISTAFNVENGIVFVPQHPEKHCDFVFKITNREIRRIKREIDYAKKCAHLCIEACVKTICIKMQNPCRHDTMIVPVDPFDKYAIYAGIESMTSNNCGELFGTTHWVYPVLVVEQVGGDKVTVEDVSPDMMPYIKRVEVLPEDYKPDMAGFYIRPFTGKINCK</sequence>
<proteinExistence type="predicted"/>
<accession>A0A5K0UAU0</accession>
<organism evidence="1 2">
    <name type="scientific">Yasminevirus sp. GU-2018</name>
    <dbReference type="NCBI Taxonomy" id="2420051"/>
    <lineage>
        <taxon>Viruses</taxon>
        <taxon>Varidnaviria</taxon>
        <taxon>Bamfordvirae</taxon>
        <taxon>Nucleocytoviricota</taxon>
        <taxon>Megaviricetes</taxon>
        <taxon>Imitervirales</taxon>
        <taxon>Mimiviridae</taxon>
        <taxon>Klosneuvirinae</taxon>
        <taxon>Yasminevirus</taxon>
        <taxon>Yasminevirus saudimassiliense</taxon>
    </lineage>
</organism>